<dbReference type="PANTHER" id="PTHR24221:SF654">
    <property type="entry name" value="ATP-BINDING CASSETTE SUB-FAMILY B MEMBER 6"/>
    <property type="match status" value="1"/>
</dbReference>
<dbReference type="InterPro" id="IPR003593">
    <property type="entry name" value="AAA+_ATPase"/>
</dbReference>
<dbReference type="EMBL" id="RCIW01000010">
    <property type="protein sequence ID" value="RLP09583.1"/>
    <property type="molecule type" value="Genomic_DNA"/>
</dbReference>
<keyword evidence="7 15" id="KW-0067">ATP-binding</keyword>
<dbReference type="GO" id="GO:0005886">
    <property type="term" value="C:plasma membrane"/>
    <property type="evidence" value="ECO:0007669"/>
    <property type="project" value="UniProtKB-SubCell"/>
</dbReference>
<evidence type="ECO:0000313" key="15">
    <source>
        <dbReference type="EMBL" id="RLP09583.1"/>
    </source>
</evidence>
<evidence type="ECO:0000256" key="4">
    <source>
        <dbReference type="ARBA" id="ARBA00022519"/>
    </source>
</evidence>
<reference evidence="15 16" key="1">
    <citation type="submission" date="2018-10" db="EMBL/GenBank/DDBJ databases">
        <title>Propionibacterium australiense Genome Sequencing and Assembly.</title>
        <authorList>
            <person name="Bernier A.-M."/>
            <person name="Bernard K."/>
        </authorList>
    </citation>
    <scope>NUCLEOTIDE SEQUENCE [LARGE SCALE GENOMIC DNA]</scope>
    <source>
        <strain evidence="15 16">NML98A078</strain>
    </source>
</reference>
<keyword evidence="8 12" id="KW-1133">Transmembrane helix</keyword>
<dbReference type="GO" id="GO:0016887">
    <property type="term" value="F:ATP hydrolysis activity"/>
    <property type="evidence" value="ECO:0007669"/>
    <property type="project" value="InterPro"/>
</dbReference>
<evidence type="ECO:0000259" key="13">
    <source>
        <dbReference type="PROSITE" id="PS50893"/>
    </source>
</evidence>
<dbReference type="Gene3D" id="3.40.50.300">
    <property type="entry name" value="P-loop containing nucleotide triphosphate hydrolases"/>
    <property type="match status" value="1"/>
</dbReference>
<gene>
    <name evidence="15" type="ORF">D7U36_07230</name>
</gene>
<dbReference type="GO" id="GO:0140359">
    <property type="term" value="F:ABC-type transporter activity"/>
    <property type="evidence" value="ECO:0007669"/>
    <property type="project" value="InterPro"/>
</dbReference>
<feature type="region of interest" description="Disordered" evidence="11">
    <location>
        <begin position="1"/>
        <end position="28"/>
    </location>
</feature>
<keyword evidence="6" id="KW-0547">Nucleotide-binding</keyword>
<dbReference type="Gene3D" id="1.20.1560.10">
    <property type="entry name" value="ABC transporter type 1, transmembrane domain"/>
    <property type="match status" value="1"/>
</dbReference>
<feature type="transmembrane region" description="Helical" evidence="12">
    <location>
        <begin position="304"/>
        <end position="325"/>
    </location>
</feature>
<comment type="caution">
    <text evidence="15">The sequence shown here is derived from an EMBL/GenBank/DDBJ whole genome shotgun (WGS) entry which is preliminary data.</text>
</comment>
<keyword evidence="9 12" id="KW-0472">Membrane</keyword>
<evidence type="ECO:0000256" key="9">
    <source>
        <dbReference type="ARBA" id="ARBA00023136"/>
    </source>
</evidence>
<dbReference type="SMART" id="SM00382">
    <property type="entry name" value="AAA"/>
    <property type="match status" value="1"/>
</dbReference>
<evidence type="ECO:0000256" key="8">
    <source>
        <dbReference type="ARBA" id="ARBA00022989"/>
    </source>
</evidence>
<comment type="similarity">
    <text evidence="10">Belongs to the ABC transporter superfamily. Siderophore-Fe(3+) uptake transporter (SIUT) (TC 3.A.1.21) family.</text>
</comment>
<dbReference type="InterPro" id="IPR003439">
    <property type="entry name" value="ABC_transporter-like_ATP-bd"/>
</dbReference>
<dbReference type="PROSITE" id="PS00211">
    <property type="entry name" value="ABC_TRANSPORTER_1"/>
    <property type="match status" value="1"/>
</dbReference>
<feature type="compositionally biased region" description="Polar residues" evidence="11">
    <location>
        <begin position="16"/>
        <end position="26"/>
    </location>
</feature>
<dbReference type="RefSeq" id="WP_119162834.1">
    <property type="nucleotide sequence ID" value="NZ_LR134442.1"/>
</dbReference>
<evidence type="ECO:0000256" key="1">
    <source>
        <dbReference type="ARBA" id="ARBA00004429"/>
    </source>
</evidence>
<feature type="transmembrane region" description="Helical" evidence="12">
    <location>
        <begin position="190"/>
        <end position="209"/>
    </location>
</feature>
<feature type="transmembrane region" description="Helical" evidence="12">
    <location>
        <begin position="80"/>
        <end position="99"/>
    </location>
</feature>
<protein>
    <submittedName>
        <fullName evidence="15">ATP-binding cassette domain-containing protein</fullName>
    </submittedName>
</protein>
<dbReference type="Proteomes" id="UP000279336">
    <property type="component" value="Unassembled WGS sequence"/>
</dbReference>
<comment type="subcellular location">
    <subcellularLocation>
        <location evidence="1">Cell inner membrane</location>
        <topology evidence="1">Multi-pass membrane protein</topology>
    </subcellularLocation>
</comment>
<feature type="domain" description="ABC transmembrane type-1" evidence="14">
    <location>
        <begin position="49"/>
        <end position="336"/>
    </location>
</feature>
<evidence type="ECO:0000256" key="6">
    <source>
        <dbReference type="ARBA" id="ARBA00022741"/>
    </source>
</evidence>
<sequence length="615" mass="65550">MRNTRKMMDNDAREQQAPTELGTPSRSDPRASAMIILRRFVRPVMGAVVLGVLATAASSVCTFIPYLVVTRIAQQALSNGIPSVGSLAGPLVLAAIAALGGRALFGIGTGVCHLADASFRVAVREELTKHLSRVPLGWFFDNSSGQVKQAASDDVLSMHQAVGHAPADITATVLSPLIPLVYLFTVDWRFALLLLGYVLVGLALSLIPMTRGGDKMGREYNDAVVELSAATVEMIDGIEVVKTYGTASRANQRFKRAVAALSDIAYYWGIRTAAPFSVVMALFSPAVMLVLLSALTVLFVSSGWLGLVDCVPFLILGTGVPSALMNLSSSMGFLRLALQGGEHLSDVMAAEPLAEPQHPTDLPDDDLDVQVDGVGFTYGPALAPVLTDVDVTLRPGTVTALVGDSGSGKTTLARLIPRFWDPTSGAVRLGGIDLRETTTTQVLSKTAVVLQDSMLLHQSVRDNIRLARPDAGDDEVVAAARGAQIHDRIMELPHGYDTVIGSADGNLSGGEAQRVAIARAIMQDAPILILDEATAHADPENEVAIQDALAHLARGRTTVVIAHRLNTITHADQILVVERGRIVERGTHDELLARGGRYAALWDKQQIKDEEGLVR</sequence>
<evidence type="ECO:0000256" key="5">
    <source>
        <dbReference type="ARBA" id="ARBA00022692"/>
    </source>
</evidence>
<dbReference type="FunFam" id="3.40.50.300:FF:000221">
    <property type="entry name" value="Multidrug ABC transporter ATP-binding protein"/>
    <property type="match status" value="1"/>
</dbReference>
<feature type="domain" description="ABC transporter" evidence="13">
    <location>
        <begin position="369"/>
        <end position="604"/>
    </location>
</feature>
<dbReference type="Pfam" id="PF00005">
    <property type="entry name" value="ABC_tran"/>
    <property type="match status" value="1"/>
</dbReference>
<dbReference type="SUPFAM" id="SSF52540">
    <property type="entry name" value="P-loop containing nucleoside triphosphate hydrolases"/>
    <property type="match status" value="1"/>
</dbReference>
<keyword evidence="3" id="KW-1003">Cell membrane</keyword>
<evidence type="ECO:0000256" key="10">
    <source>
        <dbReference type="ARBA" id="ARBA00023455"/>
    </source>
</evidence>
<evidence type="ECO:0000256" key="7">
    <source>
        <dbReference type="ARBA" id="ARBA00022840"/>
    </source>
</evidence>
<dbReference type="OrthoDB" id="9806127at2"/>
<evidence type="ECO:0000313" key="16">
    <source>
        <dbReference type="Proteomes" id="UP000279336"/>
    </source>
</evidence>
<organism evidence="15 16">
    <name type="scientific">Propionibacterium australiense</name>
    <dbReference type="NCBI Taxonomy" id="119981"/>
    <lineage>
        <taxon>Bacteria</taxon>
        <taxon>Bacillati</taxon>
        <taxon>Actinomycetota</taxon>
        <taxon>Actinomycetes</taxon>
        <taxon>Propionibacteriales</taxon>
        <taxon>Propionibacteriaceae</taxon>
        <taxon>Propionibacterium</taxon>
    </lineage>
</organism>
<dbReference type="PROSITE" id="PS50929">
    <property type="entry name" value="ABC_TM1F"/>
    <property type="match status" value="1"/>
</dbReference>
<evidence type="ECO:0000256" key="2">
    <source>
        <dbReference type="ARBA" id="ARBA00022448"/>
    </source>
</evidence>
<proteinExistence type="inferred from homology"/>
<dbReference type="PANTHER" id="PTHR24221">
    <property type="entry name" value="ATP-BINDING CASSETTE SUB-FAMILY B"/>
    <property type="match status" value="1"/>
</dbReference>
<feature type="compositionally biased region" description="Basic and acidic residues" evidence="11">
    <location>
        <begin position="1"/>
        <end position="14"/>
    </location>
</feature>
<dbReference type="InterPro" id="IPR011527">
    <property type="entry name" value="ABC1_TM_dom"/>
</dbReference>
<evidence type="ECO:0000256" key="3">
    <source>
        <dbReference type="ARBA" id="ARBA00022475"/>
    </source>
</evidence>
<dbReference type="Pfam" id="PF00664">
    <property type="entry name" value="ABC_membrane"/>
    <property type="match status" value="1"/>
</dbReference>
<dbReference type="InterPro" id="IPR039421">
    <property type="entry name" value="Type_1_exporter"/>
</dbReference>
<name>A0A8B3FS46_9ACTN</name>
<evidence type="ECO:0000259" key="14">
    <source>
        <dbReference type="PROSITE" id="PS50929"/>
    </source>
</evidence>
<keyword evidence="5 12" id="KW-0812">Transmembrane</keyword>
<dbReference type="InterPro" id="IPR017871">
    <property type="entry name" value="ABC_transporter-like_CS"/>
</dbReference>
<evidence type="ECO:0000256" key="11">
    <source>
        <dbReference type="SAM" id="MobiDB-lite"/>
    </source>
</evidence>
<feature type="transmembrane region" description="Helical" evidence="12">
    <location>
        <begin position="276"/>
        <end position="298"/>
    </location>
</feature>
<dbReference type="InterPro" id="IPR036640">
    <property type="entry name" value="ABC1_TM_sf"/>
</dbReference>
<dbReference type="InterPro" id="IPR027417">
    <property type="entry name" value="P-loop_NTPase"/>
</dbReference>
<dbReference type="AlphaFoldDB" id="A0A8B3FS46"/>
<dbReference type="GO" id="GO:0005524">
    <property type="term" value="F:ATP binding"/>
    <property type="evidence" value="ECO:0007669"/>
    <property type="project" value="UniProtKB-KW"/>
</dbReference>
<evidence type="ECO:0000256" key="12">
    <source>
        <dbReference type="SAM" id="Phobius"/>
    </source>
</evidence>
<keyword evidence="2" id="KW-0813">Transport</keyword>
<keyword evidence="4" id="KW-0997">Cell inner membrane</keyword>
<accession>A0A8B3FS46</accession>
<feature type="transmembrane region" description="Helical" evidence="12">
    <location>
        <begin position="44"/>
        <end position="68"/>
    </location>
</feature>
<dbReference type="PROSITE" id="PS50893">
    <property type="entry name" value="ABC_TRANSPORTER_2"/>
    <property type="match status" value="1"/>
</dbReference>
<dbReference type="SUPFAM" id="SSF90123">
    <property type="entry name" value="ABC transporter transmembrane region"/>
    <property type="match status" value="1"/>
</dbReference>